<proteinExistence type="inferred from homology"/>
<dbReference type="PROSITE" id="PS52016">
    <property type="entry name" value="TONB_DEPENDENT_REC_3"/>
    <property type="match status" value="1"/>
</dbReference>
<dbReference type="Gene3D" id="2.40.170.20">
    <property type="entry name" value="TonB-dependent receptor, beta-barrel domain"/>
    <property type="match status" value="1"/>
</dbReference>
<feature type="domain" description="TonB-dependent receptor-like beta-barrel" evidence="15">
    <location>
        <begin position="344"/>
        <end position="778"/>
    </location>
</feature>
<evidence type="ECO:0000256" key="13">
    <source>
        <dbReference type="RuleBase" id="RU003357"/>
    </source>
</evidence>
<dbReference type="GO" id="GO:0030246">
    <property type="term" value="F:carbohydrate binding"/>
    <property type="evidence" value="ECO:0007669"/>
    <property type="project" value="InterPro"/>
</dbReference>
<dbReference type="SUPFAM" id="SSF56935">
    <property type="entry name" value="Porins"/>
    <property type="match status" value="1"/>
</dbReference>
<keyword evidence="2 12" id="KW-0813">Transport</keyword>
<keyword evidence="3 12" id="KW-1134">Transmembrane beta strand</keyword>
<protein>
    <submittedName>
        <fullName evidence="17">Iron complex outermembrane recepter protein</fullName>
    </submittedName>
</protein>
<dbReference type="PANTHER" id="PTHR32552:SF68">
    <property type="entry name" value="FERRICHROME OUTER MEMBRANE TRANSPORTER_PHAGE RECEPTOR"/>
    <property type="match status" value="1"/>
</dbReference>
<dbReference type="GO" id="GO:0015344">
    <property type="term" value="F:siderophore uptake transmembrane transporter activity"/>
    <property type="evidence" value="ECO:0007669"/>
    <property type="project" value="TreeGrafter"/>
</dbReference>
<dbReference type="SUPFAM" id="SSF49452">
    <property type="entry name" value="Starch-binding domain-like"/>
    <property type="match status" value="1"/>
</dbReference>
<dbReference type="InterPro" id="IPR036942">
    <property type="entry name" value="Beta-barrel_TonB_sf"/>
</dbReference>
<keyword evidence="6 14" id="KW-0732">Signal</keyword>
<feature type="domain" description="TonB-dependent receptor plug" evidence="16">
    <location>
        <begin position="117"/>
        <end position="224"/>
    </location>
</feature>
<keyword evidence="9 13" id="KW-0798">TonB box</keyword>
<evidence type="ECO:0000313" key="17">
    <source>
        <dbReference type="EMBL" id="SEL73650.1"/>
    </source>
</evidence>
<keyword evidence="8" id="KW-0406">Ion transport</keyword>
<dbReference type="Pfam" id="PF00593">
    <property type="entry name" value="TonB_dep_Rec_b-barrel"/>
    <property type="match status" value="1"/>
</dbReference>
<keyword evidence="5 12" id="KW-0812">Transmembrane</keyword>
<evidence type="ECO:0000256" key="4">
    <source>
        <dbReference type="ARBA" id="ARBA00022496"/>
    </source>
</evidence>
<organism evidence="17 18">
    <name type="scientific">Parapedobacter koreensis</name>
    <dbReference type="NCBI Taxonomy" id="332977"/>
    <lineage>
        <taxon>Bacteria</taxon>
        <taxon>Pseudomonadati</taxon>
        <taxon>Bacteroidota</taxon>
        <taxon>Sphingobacteriia</taxon>
        <taxon>Sphingobacteriales</taxon>
        <taxon>Sphingobacteriaceae</taxon>
        <taxon>Parapedobacter</taxon>
    </lineage>
</organism>
<keyword evidence="18" id="KW-1185">Reference proteome</keyword>
<evidence type="ECO:0000259" key="16">
    <source>
        <dbReference type="Pfam" id="PF07715"/>
    </source>
</evidence>
<dbReference type="Gene3D" id="2.170.130.10">
    <property type="entry name" value="TonB-dependent receptor, plug domain"/>
    <property type="match status" value="1"/>
</dbReference>
<dbReference type="InterPro" id="IPR037066">
    <property type="entry name" value="Plug_dom_sf"/>
</dbReference>
<evidence type="ECO:0000256" key="3">
    <source>
        <dbReference type="ARBA" id="ARBA00022452"/>
    </source>
</evidence>
<dbReference type="AlphaFoldDB" id="A0A1H7SLW4"/>
<dbReference type="STRING" id="332977.SAMN05421740_10966"/>
<comment type="subcellular location">
    <subcellularLocation>
        <location evidence="1 12">Cell outer membrane</location>
        <topology evidence="1 12">Multi-pass membrane protein</topology>
    </subcellularLocation>
</comment>
<evidence type="ECO:0000259" key="15">
    <source>
        <dbReference type="Pfam" id="PF00593"/>
    </source>
</evidence>
<keyword evidence="11 12" id="KW-0998">Cell outer membrane</keyword>
<evidence type="ECO:0000256" key="7">
    <source>
        <dbReference type="ARBA" id="ARBA00023004"/>
    </source>
</evidence>
<gene>
    <name evidence="17" type="ORF">SAMN05421740_10966</name>
</gene>
<evidence type="ECO:0000313" key="18">
    <source>
        <dbReference type="Proteomes" id="UP000198916"/>
    </source>
</evidence>
<dbReference type="EMBL" id="FNZR01000009">
    <property type="protein sequence ID" value="SEL73650.1"/>
    <property type="molecule type" value="Genomic_DNA"/>
</dbReference>
<reference evidence="18" key="1">
    <citation type="submission" date="2016-10" db="EMBL/GenBank/DDBJ databases">
        <authorList>
            <person name="Varghese N."/>
            <person name="Submissions S."/>
        </authorList>
    </citation>
    <scope>NUCLEOTIDE SEQUENCE [LARGE SCALE GENOMIC DNA]</scope>
    <source>
        <strain evidence="18">Jip14</strain>
    </source>
</reference>
<evidence type="ECO:0000256" key="11">
    <source>
        <dbReference type="ARBA" id="ARBA00023237"/>
    </source>
</evidence>
<evidence type="ECO:0000256" key="6">
    <source>
        <dbReference type="ARBA" id="ARBA00022729"/>
    </source>
</evidence>
<evidence type="ECO:0000256" key="2">
    <source>
        <dbReference type="ARBA" id="ARBA00022448"/>
    </source>
</evidence>
<keyword evidence="7" id="KW-0408">Iron</keyword>
<dbReference type="InterPro" id="IPR000531">
    <property type="entry name" value="Beta-barrel_TonB"/>
</dbReference>
<dbReference type="Pfam" id="PF07715">
    <property type="entry name" value="Plug"/>
    <property type="match status" value="1"/>
</dbReference>
<feature type="signal peptide" evidence="14">
    <location>
        <begin position="1"/>
        <end position="20"/>
    </location>
</feature>
<name>A0A1H7SLW4_9SPHI</name>
<evidence type="ECO:0000256" key="14">
    <source>
        <dbReference type="SAM" id="SignalP"/>
    </source>
</evidence>
<evidence type="ECO:0000256" key="8">
    <source>
        <dbReference type="ARBA" id="ARBA00023065"/>
    </source>
</evidence>
<evidence type="ECO:0000256" key="10">
    <source>
        <dbReference type="ARBA" id="ARBA00023136"/>
    </source>
</evidence>
<dbReference type="InterPro" id="IPR013784">
    <property type="entry name" value="Carb-bd-like_fold"/>
</dbReference>
<keyword evidence="10 12" id="KW-0472">Membrane</keyword>
<keyword evidence="4" id="KW-0410">Iron transport</keyword>
<dbReference type="InterPro" id="IPR039426">
    <property type="entry name" value="TonB-dep_rcpt-like"/>
</dbReference>
<dbReference type="InterPro" id="IPR012910">
    <property type="entry name" value="Plug_dom"/>
</dbReference>
<dbReference type="Gene3D" id="2.60.40.1120">
    <property type="entry name" value="Carboxypeptidase-like, regulatory domain"/>
    <property type="match status" value="1"/>
</dbReference>
<evidence type="ECO:0000256" key="9">
    <source>
        <dbReference type="ARBA" id="ARBA00023077"/>
    </source>
</evidence>
<evidence type="ECO:0000256" key="12">
    <source>
        <dbReference type="PROSITE-ProRule" id="PRU01360"/>
    </source>
</evidence>
<comment type="similarity">
    <text evidence="12 13">Belongs to the TonB-dependent receptor family.</text>
</comment>
<dbReference type="GO" id="GO:0009279">
    <property type="term" value="C:cell outer membrane"/>
    <property type="evidence" value="ECO:0007669"/>
    <property type="project" value="UniProtKB-SubCell"/>
</dbReference>
<accession>A0A1H7SLW4</accession>
<feature type="chain" id="PRO_5011519741" evidence="14">
    <location>
        <begin position="21"/>
        <end position="821"/>
    </location>
</feature>
<evidence type="ECO:0000256" key="5">
    <source>
        <dbReference type="ARBA" id="ARBA00022692"/>
    </source>
</evidence>
<dbReference type="PANTHER" id="PTHR32552">
    <property type="entry name" value="FERRICHROME IRON RECEPTOR-RELATED"/>
    <property type="match status" value="1"/>
</dbReference>
<dbReference type="Proteomes" id="UP000198916">
    <property type="component" value="Unassembled WGS sequence"/>
</dbReference>
<dbReference type="RefSeq" id="WP_090607875.1">
    <property type="nucleotide sequence ID" value="NZ_FNZR01000009.1"/>
</dbReference>
<evidence type="ECO:0000256" key="1">
    <source>
        <dbReference type="ARBA" id="ARBA00004571"/>
    </source>
</evidence>
<sequence>MFKKLIAGIAFLAYAGISMAQHSLAVMVSNADSGESMPGASVRLEGTMYQGQTGANGEAIIRNVKAGIYTVTVSHLGYLSAVQEVSLDGDQQIHLSLKRTAFLTEEVVVQATRATENTATTYKNLSKADIAKNNLGQDIPYLLDQTPGVVISSDAGAGIGYTGMRIRGSDAQRTNVTVNGIPLNDAESLGSFFINLPDFASSVDNIQIQRGVGTSTNGAGAFGASLNIQTNTLNAEPYAELDNSFGSYNSWKNTVRLGTGLIDDKFSFDGRLSRIKSDGYIDRATSDLQSFFLSGAWHGKNSLLRANVFGGKEKTYQAWYGTPESRLTGDVAAMEAYAGDDGLTDYEIENLLRSDRRYNKYLYDNETDNYQQTHYQLLFSSALNERLTLNTALHYTRGKGYYEQFRDGDDFADYGLSPIAIGDNTIAETDLVRQRWLDNHFYGGTYSLVFDNNAGVELMWGGGYNQYKGGHYGDIVWSEYPLATDRVYPAGPEGVFQTAYRYYDGEATKKDFNTYVKASYQLDNWFLFADVQYRHIDYAIAGIDNDLRDITQDATYDFFNPKVGLTYHLSAASNLYVSYALANKEPVRSDFTDWPVDQTPKAEQLHDIEAGYRIRSPRFTVGLNGYAMLYKNQLVLTGQLNDVGATLRRNVDDSYRIGLEFDGRWAPVRWLTWGATLAYSQNKIKDFTEVVGDVENFYETTAISFSPNWVASSELGIKPWNFVELALLSKYVSRQYLDNTGNTGRSIDGFLVNHVRLAYNTSLWKLKNVGVTLLVNNVFNEKYSSSGYTWGYYLSETDRVDYNFYYPQATANFLLGLNVRF</sequence>
<dbReference type="Pfam" id="PF13715">
    <property type="entry name" value="CarbopepD_reg_2"/>
    <property type="match status" value="1"/>
</dbReference>
<dbReference type="OrthoDB" id="9761152at2"/>